<evidence type="ECO:0000313" key="7">
    <source>
        <dbReference type="Proteomes" id="UP000825228"/>
    </source>
</evidence>
<evidence type="ECO:0000313" key="6">
    <source>
        <dbReference type="EMBL" id="MBY6368208.1"/>
    </source>
</evidence>
<dbReference type="SMART" id="SM00448">
    <property type="entry name" value="REC"/>
    <property type="match status" value="1"/>
</dbReference>
<dbReference type="InterPro" id="IPR001789">
    <property type="entry name" value="Sig_transdc_resp-reg_receiver"/>
</dbReference>
<dbReference type="PRINTS" id="PR00038">
    <property type="entry name" value="HTHLUXR"/>
</dbReference>
<sequence>MCAPVRLRVPSSSGDTGRVATGGDRVGDVRIVVADDEVTIRSALVELIGLRPGLSVVGGAADGAEAVALAKAHRPDIALLDADMPVMSGIEACAVLAPLGVKVVILTASVAPSTMRDAMNAGASGYVTKATAVDELADIIGKVARGQSYVDPQLAASVLSAPQNPLSTREIEVLRLVLPGTPVADIAEELHLAVGTVRNYLSSAMSALGARNRHEAARMAVQKGWV</sequence>
<dbReference type="EMBL" id="JABUBU010000020">
    <property type="protein sequence ID" value="MBY6368208.1"/>
    <property type="molecule type" value="Genomic_DNA"/>
</dbReference>
<keyword evidence="7" id="KW-1185">Reference proteome</keyword>
<dbReference type="CDD" id="cd17535">
    <property type="entry name" value="REC_NarL-like"/>
    <property type="match status" value="1"/>
</dbReference>
<protein>
    <submittedName>
        <fullName evidence="6">Response regulator transcription factor</fullName>
    </submittedName>
</protein>
<dbReference type="InterPro" id="IPR058245">
    <property type="entry name" value="NreC/VraR/RcsB-like_REC"/>
</dbReference>
<dbReference type="InterPro" id="IPR016032">
    <property type="entry name" value="Sig_transdc_resp-reg_C-effctor"/>
</dbReference>
<feature type="domain" description="Response regulatory" evidence="5">
    <location>
        <begin position="30"/>
        <end position="144"/>
    </location>
</feature>
<feature type="domain" description="HTH luxR-type" evidence="4">
    <location>
        <begin position="159"/>
        <end position="224"/>
    </location>
</feature>
<dbReference type="SUPFAM" id="SSF52172">
    <property type="entry name" value="CheY-like"/>
    <property type="match status" value="1"/>
</dbReference>
<reference evidence="6 7" key="1">
    <citation type="submission" date="2020-06" db="EMBL/GenBank/DDBJ databases">
        <title>Taxonomy, biology and ecology of Rhodococcus bacteria occurring in California pistachio and other woody hosts as revealed by genome sequence analyses.</title>
        <authorList>
            <person name="Gai Y."/>
            <person name="Riely B."/>
        </authorList>
    </citation>
    <scope>NUCLEOTIDE SEQUENCE [LARGE SCALE GENOMIC DNA]</scope>
    <source>
        <strain evidence="6 7">BP-281</strain>
    </source>
</reference>
<dbReference type="InterPro" id="IPR039420">
    <property type="entry name" value="WalR-like"/>
</dbReference>
<dbReference type="PROSITE" id="PS50110">
    <property type="entry name" value="RESPONSE_REGULATORY"/>
    <property type="match status" value="1"/>
</dbReference>
<dbReference type="PROSITE" id="PS50043">
    <property type="entry name" value="HTH_LUXR_2"/>
    <property type="match status" value="1"/>
</dbReference>
<dbReference type="SMART" id="SM00421">
    <property type="entry name" value="HTH_LUXR"/>
    <property type="match status" value="1"/>
</dbReference>
<organism evidence="6 7">
    <name type="scientific">Rhodococcoides corynebacterioides</name>
    <dbReference type="NCBI Taxonomy" id="53972"/>
    <lineage>
        <taxon>Bacteria</taxon>
        <taxon>Bacillati</taxon>
        <taxon>Actinomycetota</taxon>
        <taxon>Actinomycetes</taxon>
        <taxon>Mycobacteriales</taxon>
        <taxon>Nocardiaceae</taxon>
        <taxon>Rhodococcoides</taxon>
    </lineage>
</organism>
<evidence type="ECO:0000256" key="2">
    <source>
        <dbReference type="ARBA" id="ARBA00023125"/>
    </source>
</evidence>
<dbReference type="Gene3D" id="3.40.50.2300">
    <property type="match status" value="1"/>
</dbReference>
<dbReference type="Pfam" id="PF00072">
    <property type="entry name" value="Response_reg"/>
    <property type="match status" value="1"/>
</dbReference>
<gene>
    <name evidence="6" type="ORF">HQ603_15760</name>
</gene>
<feature type="modified residue" description="4-aspartylphosphate" evidence="3">
    <location>
        <position position="81"/>
    </location>
</feature>
<dbReference type="SUPFAM" id="SSF46894">
    <property type="entry name" value="C-terminal effector domain of the bipartite response regulators"/>
    <property type="match status" value="1"/>
</dbReference>
<evidence type="ECO:0000259" key="4">
    <source>
        <dbReference type="PROSITE" id="PS50043"/>
    </source>
</evidence>
<dbReference type="CDD" id="cd06170">
    <property type="entry name" value="LuxR_C_like"/>
    <property type="match status" value="1"/>
</dbReference>
<name>A0ABS7P711_9NOCA</name>
<dbReference type="Pfam" id="PF00196">
    <property type="entry name" value="GerE"/>
    <property type="match status" value="1"/>
</dbReference>
<dbReference type="Proteomes" id="UP000825228">
    <property type="component" value="Unassembled WGS sequence"/>
</dbReference>
<dbReference type="PANTHER" id="PTHR43214">
    <property type="entry name" value="TWO-COMPONENT RESPONSE REGULATOR"/>
    <property type="match status" value="1"/>
</dbReference>
<evidence type="ECO:0000259" key="5">
    <source>
        <dbReference type="PROSITE" id="PS50110"/>
    </source>
</evidence>
<keyword evidence="2" id="KW-0238">DNA-binding</keyword>
<keyword evidence="1 3" id="KW-0597">Phosphoprotein</keyword>
<proteinExistence type="predicted"/>
<accession>A0ABS7P711</accession>
<evidence type="ECO:0000256" key="3">
    <source>
        <dbReference type="PROSITE-ProRule" id="PRU00169"/>
    </source>
</evidence>
<comment type="caution">
    <text evidence="6">The sequence shown here is derived from an EMBL/GenBank/DDBJ whole genome shotgun (WGS) entry which is preliminary data.</text>
</comment>
<dbReference type="InterPro" id="IPR011006">
    <property type="entry name" value="CheY-like_superfamily"/>
</dbReference>
<evidence type="ECO:0000256" key="1">
    <source>
        <dbReference type="ARBA" id="ARBA00022553"/>
    </source>
</evidence>
<dbReference type="PANTHER" id="PTHR43214:SF42">
    <property type="entry name" value="TRANSCRIPTIONAL REGULATORY PROTEIN DESR"/>
    <property type="match status" value="1"/>
</dbReference>
<dbReference type="InterPro" id="IPR000792">
    <property type="entry name" value="Tscrpt_reg_LuxR_C"/>
</dbReference>